<comment type="caution">
    <text evidence="12">The sequence shown here is derived from an EMBL/GenBank/DDBJ whole genome shotgun (WGS) entry which is preliminary data.</text>
</comment>
<reference evidence="12" key="1">
    <citation type="submission" date="2019-08" db="EMBL/GenBank/DDBJ databases">
        <authorList>
            <person name="Kucharzyk K."/>
            <person name="Murdoch R.W."/>
            <person name="Higgins S."/>
            <person name="Loffler F."/>
        </authorList>
    </citation>
    <scope>NUCLEOTIDE SEQUENCE</scope>
</reference>
<evidence type="ECO:0000256" key="7">
    <source>
        <dbReference type="ARBA" id="ARBA00022840"/>
    </source>
</evidence>
<gene>
    <name evidence="12" type="primary">uvrA_85</name>
    <name evidence="12" type="ORF">SDC9_189777</name>
</gene>
<dbReference type="EMBL" id="VSSQ01099809">
    <property type="protein sequence ID" value="MPN42221.1"/>
    <property type="molecule type" value="Genomic_DNA"/>
</dbReference>
<evidence type="ECO:0000256" key="10">
    <source>
        <dbReference type="ARBA" id="ARBA00023204"/>
    </source>
</evidence>
<name>A0A645HT50_9ZZZZ</name>
<dbReference type="GO" id="GO:0006281">
    <property type="term" value="P:DNA repair"/>
    <property type="evidence" value="ECO:0007669"/>
    <property type="project" value="UniProtKB-KW"/>
</dbReference>
<evidence type="ECO:0000256" key="9">
    <source>
        <dbReference type="ARBA" id="ARBA00023125"/>
    </source>
</evidence>
<feature type="domain" description="UvrA interaction" evidence="11">
    <location>
        <begin position="2"/>
        <end position="63"/>
    </location>
</feature>
<dbReference type="InterPro" id="IPR058240">
    <property type="entry name" value="rSAM_sf"/>
</dbReference>
<evidence type="ECO:0000256" key="4">
    <source>
        <dbReference type="ARBA" id="ARBA00022741"/>
    </source>
</evidence>
<keyword evidence="6" id="KW-0228">DNA excision</keyword>
<dbReference type="Gene3D" id="3.30.190.20">
    <property type="match status" value="1"/>
</dbReference>
<proteinExistence type="predicted"/>
<evidence type="ECO:0000256" key="6">
    <source>
        <dbReference type="ARBA" id="ARBA00022769"/>
    </source>
</evidence>
<dbReference type="GO" id="GO:0003677">
    <property type="term" value="F:DNA binding"/>
    <property type="evidence" value="ECO:0007669"/>
    <property type="project" value="UniProtKB-KW"/>
</dbReference>
<dbReference type="GO" id="GO:0005524">
    <property type="term" value="F:ATP binding"/>
    <property type="evidence" value="ECO:0007669"/>
    <property type="project" value="UniProtKB-KW"/>
</dbReference>
<evidence type="ECO:0000256" key="1">
    <source>
        <dbReference type="ARBA" id="ARBA00004496"/>
    </source>
</evidence>
<evidence type="ECO:0000256" key="3">
    <source>
        <dbReference type="ARBA" id="ARBA00022737"/>
    </source>
</evidence>
<organism evidence="12">
    <name type="scientific">bioreactor metagenome</name>
    <dbReference type="NCBI Taxonomy" id="1076179"/>
    <lineage>
        <taxon>unclassified sequences</taxon>
        <taxon>metagenomes</taxon>
        <taxon>ecological metagenomes</taxon>
    </lineage>
</organism>
<dbReference type="PANTHER" id="PTHR43152">
    <property type="entry name" value="UVRABC SYSTEM PROTEIN A"/>
    <property type="match status" value="1"/>
</dbReference>
<evidence type="ECO:0000256" key="2">
    <source>
        <dbReference type="ARBA" id="ARBA00022490"/>
    </source>
</evidence>
<keyword evidence="5" id="KW-0227">DNA damage</keyword>
<dbReference type="Pfam" id="PF17760">
    <property type="entry name" value="UvrA_inter"/>
    <property type="match status" value="1"/>
</dbReference>
<evidence type="ECO:0000259" key="11">
    <source>
        <dbReference type="Pfam" id="PF17760"/>
    </source>
</evidence>
<keyword evidence="2" id="KW-0963">Cytoplasm</keyword>
<protein>
    <submittedName>
        <fullName evidence="12">UvrABC system protein A</fullName>
    </submittedName>
</protein>
<keyword evidence="10" id="KW-0234">DNA repair</keyword>
<dbReference type="InterPro" id="IPR041102">
    <property type="entry name" value="UvrA_inter"/>
</dbReference>
<dbReference type="GO" id="GO:0005737">
    <property type="term" value="C:cytoplasm"/>
    <property type="evidence" value="ECO:0007669"/>
    <property type="project" value="UniProtKB-SubCell"/>
</dbReference>
<accession>A0A645HT50</accession>
<dbReference type="GO" id="GO:0004518">
    <property type="term" value="F:nuclease activity"/>
    <property type="evidence" value="ECO:0007669"/>
    <property type="project" value="UniProtKB-KW"/>
</dbReference>
<keyword evidence="3" id="KW-0677">Repeat</keyword>
<evidence type="ECO:0000313" key="12">
    <source>
        <dbReference type="EMBL" id="MPN42221.1"/>
    </source>
</evidence>
<comment type="subcellular location">
    <subcellularLocation>
        <location evidence="1">Cytoplasm</location>
    </subcellularLocation>
</comment>
<keyword evidence="9" id="KW-0238">DNA-binding</keyword>
<keyword evidence="7" id="KW-0067">ATP-binding</keyword>
<keyword evidence="4" id="KW-0547">Nucleotide-binding</keyword>
<dbReference type="SUPFAM" id="SSF102114">
    <property type="entry name" value="Radical SAM enzymes"/>
    <property type="match status" value="1"/>
</dbReference>
<sequence length="121" mass="13696">MQTQGFVRFRVDGRIVEVEDLPELKRAEKHDIDVVIDRLKVRDDARQRLAESFETALRLADGFAPSLFELRTSRPLATILPQLKAAQADGLLDLGPEKIAPTAKGRRFLNVLLERFLDDGQ</sequence>
<dbReference type="PANTHER" id="PTHR43152:SF3">
    <property type="entry name" value="UVRABC SYSTEM PROTEIN A"/>
    <property type="match status" value="1"/>
</dbReference>
<dbReference type="AlphaFoldDB" id="A0A645HT50"/>
<evidence type="ECO:0000256" key="8">
    <source>
        <dbReference type="ARBA" id="ARBA00022881"/>
    </source>
</evidence>
<evidence type="ECO:0000256" key="5">
    <source>
        <dbReference type="ARBA" id="ARBA00022763"/>
    </source>
</evidence>
<keyword evidence="8" id="KW-0267">Excision nuclease</keyword>